<name>A0A7S1UC18_9STRA</name>
<evidence type="ECO:0000256" key="2">
    <source>
        <dbReference type="SAM" id="Phobius"/>
    </source>
</evidence>
<feature type="region of interest" description="Disordered" evidence="1">
    <location>
        <begin position="128"/>
        <end position="150"/>
    </location>
</feature>
<keyword evidence="2" id="KW-0472">Membrane</keyword>
<proteinExistence type="predicted"/>
<reference evidence="3" key="1">
    <citation type="submission" date="2021-01" db="EMBL/GenBank/DDBJ databases">
        <authorList>
            <person name="Corre E."/>
            <person name="Pelletier E."/>
            <person name="Niang G."/>
            <person name="Scheremetjew M."/>
            <person name="Finn R."/>
            <person name="Kale V."/>
            <person name="Holt S."/>
            <person name="Cochrane G."/>
            <person name="Meng A."/>
            <person name="Brown T."/>
            <person name="Cohen L."/>
        </authorList>
    </citation>
    <scope>NUCLEOTIDE SEQUENCE</scope>
    <source>
        <strain evidence="3">CCMP2877</strain>
    </source>
</reference>
<accession>A0A7S1UC18</accession>
<keyword evidence="2" id="KW-0812">Transmembrane</keyword>
<sequence>MPGMDDVQGWLNFLAVAHGFCGLVLSVTSFVGDPDLFLMGLDVICTAGSMLWLQHIDVYGGTWAAKWMFRIIAVASAGGISAILARRRHHKWPAKEKEGVRGPPGSILGGGLSDPHGFELMQAVMAAEPTKAGSKSKRKRKLASVRQRIR</sequence>
<gene>
    <name evidence="3" type="ORF">PPAR1163_LOCUS20781</name>
</gene>
<organism evidence="3">
    <name type="scientific">Phaeomonas parva</name>
    <dbReference type="NCBI Taxonomy" id="124430"/>
    <lineage>
        <taxon>Eukaryota</taxon>
        <taxon>Sar</taxon>
        <taxon>Stramenopiles</taxon>
        <taxon>Ochrophyta</taxon>
        <taxon>Pinguiophyceae</taxon>
        <taxon>Pinguiochrysidales</taxon>
        <taxon>Pinguiochrysidaceae</taxon>
        <taxon>Phaeomonas</taxon>
    </lineage>
</organism>
<evidence type="ECO:0000313" key="3">
    <source>
        <dbReference type="EMBL" id="CAD9262400.1"/>
    </source>
</evidence>
<evidence type="ECO:0000256" key="1">
    <source>
        <dbReference type="SAM" id="MobiDB-lite"/>
    </source>
</evidence>
<feature type="compositionally biased region" description="Basic residues" evidence="1">
    <location>
        <begin position="134"/>
        <end position="150"/>
    </location>
</feature>
<dbReference type="AlphaFoldDB" id="A0A7S1UC18"/>
<feature type="transmembrane region" description="Helical" evidence="2">
    <location>
        <begin position="12"/>
        <end position="31"/>
    </location>
</feature>
<feature type="transmembrane region" description="Helical" evidence="2">
    <location>
        <begin position="67"/>
        <end position="85"/>
    </location>
</feature>
<evidence type="ECO:0008006" key="4">
    <source>
        <dbReference type="Google" id="ProtNLM"/>
    </source>
</evidence>
<protein>
    <recommendedName>
        <fullName evidence="4">Transmembrane protein</fullName>
    </recommendedName>
</protein>
<dbReference type="EMBL" id="HBGJ01032858">
    <property type="protein sequence ID" value="CAD9262400.1"/>
    <property type="molecule type" value="Transcribed_RNA"/>
</dbReference>
<keyword evidence="2" id="KW-1133">Transmembrane helix</keyword>